<proteinExistence type="predicted"/>
<keyword evidence="1" id="KW-0472">Membrane</keyword>
<organism evidence="2 3">
    <name type="scientific">Candidatus Thermoflexus japonica</name>
    <dbReference type="NCBI Taxonomy" id="2035417"/>
    <lineage>
        <taxon>Bacteria</taxon>
        <taxon>Bacillati</taxon>
        <taxon>Chloroflexota</taxon>
        <taxon>Thermoflexia</taxon>
        <taxon>Thermoflexales</taxon>
        <taxon>Thermoflexaceae</taxon>
        <taxon>Thermoflexus</taxon>
    </lineage>
</organism>
<accession>A0A2H5Y2W0</accession>
<keyword evidence="1" id="KW-1133">Transmembrane helix</keyword>
<comment type="caution">
    <text evidence="2">The sequence shown here is derived from an EMBL/GenBank/DDBJ whole genome shotgun (WGS) entry which is preliminary data.</text>
</comment>
<sequence>MSIWKEIYEYLTYEHYGKRRWRPAAYGLLLTLAVAAGMLLAGGIFALQAPRGARPAPTLPPPTATAVFATATATAVRPTATPAPQCPEDPILWKLVEVRPFLDPKTQKPVQLPKPIYRIDPPCVYQGLWRDLATALFADYTRADVPPLVDKLVEVPWYWDPGPEITREIIGIYLSWADYLFYDREGRKIDEILTIYTALPTGDPDYPVLVYLYRDSPGAAYIVQWGDTPEGPFSGRVTEIWPVRLEGGTVLRRVIPVLYHAGVHRWFLADGKGMLRRMHVVEADGSGLWEVLGVRGTTRSELGRIFGKKDFFPDRVDLKAYPMEKTATFTP</sequence>
<protein>
    <submittedName>
        <fullName evidence="2">Uncharacterized protein</fullName>
    </submittedName>
</protein>
<gene>
    <name evidence="2" type="ORF">HRbin22_00003</name>
</gene>
<evidence type="ECO:0000313" key="2">
    <source>
        <dbReference type="EMBL" id="GBD07777.1"/>
    </source>
</evidence>
<name>A0A2H5Y2W0_9CHLR</name>
<reference evidence="3" key="1">
    <citation type="submission" date="2017-09" db="EMBL/GenBank/DDBJ databases">
        <title>Metaegenomics of thermophilic ammonia-oxidizing enrichment culture.</title>
        <authorList>
            <person name="Kato S."/>
            <person name="Suzuki K."/>
        </authorList>
    </citation>
    <scope>NUCLEOTIDE SEQUENCE [LARGE SCALE GENOMIC DNA]</scope>
</reference>
<evidence type="ECO:0000256" key="1">
    <source>
        <dbReference type="SAM" id="Phobius"/>
    </source>
</evidence>
<evidence type="ECO:0000313" key="3">
    <source>
        <dbReference type="Proteomes" id="UP000236642"/>
    </source>
</evidence>
<dbReference type="AlphaFoldDB" id="A0A2H5Y2W0"/>
<dbReference type="EMBL" id="BEHY01000001">
    <property type="protein sequence ID" value="GBD07777.1"/>
    <property type="molecule type" value="Genomic_DNA"/>
</dbReference>
<feature type="transmembrane region" description="Helical" evidence="1">
    <location>
        <begin position="25"/>
        <end position="47"/>
    </location>
</feature>
<dbReference type="Proteomes" id="UP000236642">
    <property type="component" value="Unassembled WGS sequence"/>
</dbReference>
<keyword evidence="1" id="KW-0812">Transmembrane</keyword>